<keyword evidence="2" id="KW-1185">Reference proteome</keyword>
<evidence type="ECO:0000313" key="2">
    <source>
        <dbReference type="Proteomes" id="UP000324222"/>
    </source>
</evidence>
<organism evidence="1 2">
    <name type="scientific">Portunus trituberculatus</name>
    <name type="common">Swimming crab</name>
    <name type="synonym">Neptunus trituberculatus</name>
    <dbReference type="NCBI Taxonomy" id="210409"/>
    <lineage>
        <taxon>Eukaryota</taxon>
        <taxon>Metazoa</taxon>
        <taxon>Ecdysozoa</taxon>
        <taxon>Arthropoda</taxon>
        <taxon>Crustacea</taxon>
        <taxon>Multicrustacea</taxon>
        <taxon>Malacostraca</taxon>
        <taxon>Eumalacostraca</taxon>
        <taxon>Eucarida</taxon>
        <taxon>Decapoda</taxon>
        <taxon>Pleocyemata</taxon>
        <taxon>Brachyura</taxon>
        <taxon>Eubrachyura</taxon>
        <taxon>Portunoidea</taxon>
        <taxon>Portunidae</taxon>
        <taxon>Portuninae</taxon>
        <taxon>Portunus</taxon>
    </lineage>
</organism>
<evidence type="ECO:0000313" key="1">
    <source>
        <dbReference type="EMBL" id="MPC26547.1"/>
    </source>
</evidence>
<dbReference type="Proteomes" id="UP000324222">
    <property type="component" value="Unassembled WGS sequence"/>
</dbReference>
<protein>
    <submittedName>
        <fullName evidence="1">Uncharacterized protein</fullName>
    </submittedName>
</protein>
<gene>
    <name evidence="1" type="ORF">E2C01_019690</name>
</gene>
<dbReference type="AlphaFoldDB" id="A0A5B7DZN2"/>
<proteinExistence type="predicted"/>
<reference evidence="1 2" key="1">
    <citation type="submission" date="2019-05" db="EMBL/GenBank/DDBJ databases">
        <title>Another draft genome of Portunus trituberculatus and its Hox gene families provides insights of decapod evolution.</title>
        <authorList>
            <person name="Jeong J.-H."/>
            <person name="Song I."/>
            <person name="Kim S."/>
            <person name="Choi T."/>
            <person name="Kim D."/>
            <person name="Ryu S."/>
            <person name="Kim W."/>
        </authorList>
    </citation>
    <scope>NUCLEOTIDE SEQUENCE [LARGE SCALE GENOMIC DNA]</scope>
    <source>
        <tissue evidence="1">Muscle</tissue>
    </source>
</reference>
<name>A0A5B7DZN2_PORTR</name>
<sequence>MLSSPPSSSPLSRKSFSKAVCDSERAFPNQKSFFADRKCVIAAHNQTERQPYTYPSSIRDTLSPSPQILRNECVNRFCREKSQPYTASEIRHILPYS</sequence>
<accession>A0A5B7DZN2</accession>
<dbReference type="EMBL" id="VSRR010001614">
    <property type="protein sequence ID" value="MPC26547.1"/>
    <property type="molecule type" value="Genomic_DNA"/>
</dbReference>
<comment type="caution">
    <text evidence="1">The sequence shown here is derived from an EMBL/GenBank/DDBJ whole genome shotgun (WGS) entry which is preliminary data.</text>
</comment>